<dbReference type="InterPro" id="IPR014710">
    <property type="entry name" value="RmlC-like_jellyroll"/>
</dbReference>
<dbReference type="RefSeq" id="WP_093787252.1">
    <property type="nucleotide sequence ID" value="NZ_FNIE01000014.1"/>
</dbReference>
<dbReference type="InterPro" id="IPR011051">
    <property type="entry name" value="RmlC_Cupin_sf"/>
</dbReference>
<dbReference type="InterPro" id="IPR024203">
    <property type="entry name" value="Deoxy-glucuronate_isom_IolB"/>
</dbReference>
<keyword evidence="3" id="KW-1185">Reference proteome</keyword>
<evidence type="ECO:0000313" key="2">
    <source>
        <dbReference type="EMBL" id="SDO91591.1"/>
    </source>
</evidence>
<protein>
    <submittedName>
        <fullName evidence="2">5-deoxyglucuronate isomerase</fullName>
    </submittedName>
</protein>
<dbReference type="GO" id="GO:0008880">
    <property type="term" value="F:glucuronate isomerase activity"/>
    <property type="evidence" value="ECO:0007669"/>
    <property type="project" value="InterPro"/>
</dbReference>
<dbReference type="AlphaFoldDB" id="A0A1H0NG46"/>
<organism evidence="2 3">
    <name type="scientific">Actinacidiphila guanduensis</name>
    <dbReference type="NCBI Taxonomy" id="310781"/>
    <lineage>
        <taxon>Bacteria</taxon>
        <taxon>Bacillati</taxon>
        <taxon>Actinomycetota</taxon>
        <taxon>Actinomycetes</taxon>
        <taxon>Kitasatosporales</taxon>
        <taxon>Streptomycetaceae</taxon>
        <taxon>Actinacidiphila</taxon>
    </lineage>
</organism>
<dbReference type="EMBL" id="FNIE01000014">
    <property type="protein sequence ID" value="SDO91591.1"/>
    <property type="molecule type" value="Genomic_DNA"/>
</dbReference>
<dbReference type="InterPro" id="IPR021120">
    <property type="entry name" value="KduI/IolB_isomerase"/>
</dbReference>
<dbReference type="GO" id="GO:0019310">
    <property type="term" value="P:inositol catabolic process"/>
    <property type="evidence" value="ECO:0007669"/>
    <property type="project" value="InterPro"/>
</dbReference>
<dbReference type="SUPFAM" id="SSF51182">
    <property type="entry name" value="RmlC-like cupins"/>
    <property type="match status" value="1"/>
</dbReference>
<name>A0A1H0NG46_9ACTN</name>
<dbReference type="Gene3D" id="2.60.120.10">
    <property type="entry name" value="Jelly Rolls"/>
    <property type="match status" value="2"/>
</dbReference>
<evidence type="ECO:0000256" key="1">
    <source>
        <dbReference type="ARBA" id="ARBA00023235"/>
    </source>
</evidence>
<dbReference type="OrthoDB" id="9799936at2"/>
<proteinExistence type="predicted"/>
<keyword evidence="1 2" id="KW-0413">Isomerase</keyword>
<dbReference type="STRING" id="310781.SAMN05216259_11453"/>
<reference evidence="2 3" key="1">
    <citation type="submission" date="2016-10" db="EMBL/GenBank/DDBJ databases">
        <authorList>
            <person name="de Groot N.N."/>
        </authorList>
    </citation>
    <scope>NUCLEOTIDE SEQUENCE [LARGE SCALE GENOMIC DNA]</scope>
    <source>
        <strain evidence="2 3">CGMCC 4.2022</strain>
    </source>
</reference>
<dbReference type="PANTHER" id="PTHR39193">
    <property type="entry name" value="5-DEOXY-GLUCURONATE ISOMERASE"/>
    <property type="match status" value="1"/>
</dbReference>
<sequence>MTDETRWVLPHGTAGADGWDLAVTDAHPGWHHTSLRTARLAGEETRALAAGDFEHLVVPLSGAVHVTAETADGQVHRVRLDGRPDVFAGPTDVAYVPAGARITLQAAGAPARVALAGALAPGSTGRGVHRVPAADVPVERRGAGAASREVRNFGTPAVLAADSVIACEVVTPAGNWSSWPPHKHDVERPGEETALEEIYYFETQATDPRCTDPVGYQRVYASAADRPIDVLAEVRAGDAVLVPHGWHGPSIAAPDAHLYYLNVMAGPGPERAWLICDDPAHAWVRDTWPDQPFDPRLPLVRPAAPPETKETA</sequence>
<dbReference type="NCBIfam" id="TIGR04378">
    <property type="entry name" value="myo_inos_iolB"/>
    <property type="match status" value="1"/>
</dbReference>
<dbReference type="PANTHER" id="PTHR39193:SF1">
    <property type="entry name" value="5-DEOXY-GLUCURONATE ISOMERASE"/>
    <property type="match status" value="1"/>
</dbReference>
<evidence type="ECO:0000313" key="3">
    <source>
        <dbReference type="Proteomes" id="UP000199341"/>
    </source>
</evidence>
<accession>A0A1H0NG46</accession>
<dbReference type="Proteomes" id="UP000199341">
    <property type="component" value="Unassembled WGS sequence"/>
</dbReference>
<dbReference type="Pfam" id="PF04962">
    <property type="entry name" value="KduI"/>
    <property type="match status" value="1"/>
</dbReference>
<gene>
    <name evidence="2" type="ORF">SAMN05216259_11453</name>
</gene>
<dbReference type="PIRSF" id="PIRSF036628">
    <property type="entry name" value="IolB"/>
    <property type="match status" value="1"/>
</dbReference>